<keyword evidence="4 6" id="KW-1133">Transmembrane helix</keyword>
<gene>
    <name evidence="8" type="primary">LOC116287283</name>
</gene>
<dbReference type="PANTHER" id="PTHR12668">
    <property type="entry name" value="TRANSMEMBRANE PROTEIN 14, 15"/>
    <property type="match status" value="1"/>
</dbReference>
<evidence type="ECO:0000256" key="6">
    <source>
        <dbReference type="SAM" id="Phobius"/>
    </source>
</evidence>
<dbReference type="FunCoup" id="A0A6P8H2H9">
    <property type="interactions" value="564"/>
</dbReference>
<dbReference type="RefSeq" id="XP_031549808.1">
    <property type="nucleotide sequence ID" value="XM_031693948.1"/>
</dbReference>
<dbReference type="InterPro" id="IPR005349">
    <property type="entry name" value="TMEM14"/>
</dbReference>
<dbReference type="GO" id="GO:0070453">
    <property type="term" value="P:regulation of heme biosynthetic process"/>
    <property type="evidence" value="ECO:0007669"/>
    <property type="project" value="TreeGrafter"/>
</dbReference>
<accession>A0A6P8H2H9</accession>
<feature type="transmembrane region" description="Helical" evidence="6">
    <location>
        <begin position="40"/>
        <end position="57"/>
    </location>
</feature>
<sequence length="114" mass="11737">MPVESKHMKTMASTDYLSFGFAAVVALGGVLGYAKAGSTVSLAMGLGFGGIAAFGAVQTSRDPKNVWVLLVSSMILAGAMGSRAVRSGKFMPAGFIATLSLAEAARMGYRLLNQ</sequence>
<evidence type="ECO:0000313" key="7">
    <source>
        <dbReference type="Proteomes" id="UP000515163"/>
    </source>
</evidence>
<dbReference type="GeneID" id="116287283"/>
<dbReference type="InParanoid" id="A0A6P8H2H9"/>
<dbReference type="PANTHER" id="PTHR12668:SF43">
    <property type="entry name" value="TRANSMEMBRANE PROTEIN 14 HOMOLOG"/>
    <property type="match status" value="1"/>
</dbReference>
<organism evidence="7 8">
    <name type="scientific">Actinia tenebrosa</name>
    <name type="common">Australian red waratah sea anemone</name>
    <dbReference type="NCBI Taxonomy" id="6105"/>
    <lineage>
        <taxon>Eukaryota</taxon>
        <taxon>Metazoa</taxon>
        <taxon>Cnidaria</taxon>
        <taxon>Anthozoa</taxon>
        <taxon>Hexacorallia</taxon>
        <taxon>Actiniaria</taxon>
        <taxon>Actiniidae</taxon>
        <taxon>Actinia</taxon>
    </lineage>
</organism>
<evidence type="ECO:0000256" key="2">
    <source>
        <dbReference type="ARBA" id="ARBA00007590"/>
    </source>
</evidence>
<feature type="transmembrane region" description="Helical" evidence="6">
    <location>
        <begin position="66"/>
        <end position="84"/>
    </location>
</feature>
<protein>
    <submittedName>
        <fullName evidence="8">Transmembrane protein 14C-like</fullName>
    </submittedName>
</protein>
<proteinExistence type="inferred from homology"/>
<evidence type="ECO:0000256" key="5">
    <source>
        <dbReference type="ARBA" id="ARBA00023136"/>
    </source>
</evidence>
<dbReference type="OrthoDB" id="5620at2759"/>
<feature type="transmembrane region" description="Helical" evidence="6">
    <location>
        <begin position="16"/>
        <end position="34"/>
    </location>
</feature>
<dbReference type="Proteomes" id="UP000515163">
    <property type="component" value="Unplaced"/>
</dbReference>
<evidence type="ECO:0000256" key="1">
    <source>
        <dbReference type="ARBA" id="ARBA00004370"/>
    </source>
</evidence>
<evidence type="ECO:0000313" key="8">
    <source>
        <dbReference type="RefSeq" id="XP_031549808.1"/>
    </source>
</evidence>
<comment type="similarity">
    <text evidence="2">Belongs to the TMEM14 family.</text>
</comment>
<dbReference type="Pfam" id="PF03647">
    <property type="entry name" value="Tmemb_14"/>
    <property type="match status" value="1"/>
</dbReference>
<reference evidence="8" key="1">
    <citation type="submission" date="2025-08" db="UniProtKB">
        <authorList>
            <consortium name="RefSeq"/>
        </authorList>
    </citation>
    <scope>IDENTIFICATION</scope>
    <source>
        <tissue evidence="8">Tentacle</tissue>
    </source>
</reference>
<dbReference type="AlphaFoldDB" id="A0A6P8H2H9"/>
<dbReference type="Gene3D" id="1.10.10.1740">
    <property type="entry name" value="Transmembrane protein 14-like"/>
    <property type="match status" value="1"/>
</dbReference>
<keyword evidence="5 6" id="KW-0472">Membrane</keyword>
<name>A0A6P8H2H9_ACTTE</name>
<comment type="subcellular location">
    <subcellularLocation>
        <location evidence="1">Membrane</location>
    </subcellularLocation>
</comment>
<keyword evidence="3 6" id="KW-0812">Transmembrane</keyword>
<dbReference type="InterPro" id="IPR044890">
    <property type="entry name" value="TMEM14_sf"/>
</dbReference>
<keyword evidence="7" id="KW-1185">Reference proteome</keyword>
<dbReference type="GO" id="GO:0031966">
    <property type="term" value="C:mitochondrial membrane"/>
    <property type="evidence" value="ECO:0007669"/>
    <property type="project" value="TreeGrafter"/>
</dbReference>
<evidence type="ECO:0000256" key="4">
    <source>
        <dbReference type="ARBA" id="ARBA00022989"/>
    </source>
</evidence>
<dbReference type="KEGG" id="aten:116287283"/>
<evidence type="ECO:0000256" key="3">
    <source>
        <dbReference type="ARBA" id="ARBA00022692"/>
    </source>
</evidence>